<evidence type="ECO:0000313" key="9">
    <source>
        <dbReference type="Proteomes" id="UP000193077"/>
    </source>
</evidence>
<dbReference type="PRINTS" id="PR00909">
    <property type="entry name" value="SPERMDNBNDNG"/>
</dbReference>
<dbReference type="RefSeq" id="WP_207559709.1">
    <property type="nucleotide sequence ID" value="NZ_FWFO01000008.1"/>
</dbReference>
<comment type="similarity">
    <text evidence="5">Belongs to the bacterial solute-binding protein PotD/PotF family.</text>
</comment>
<dbReference type="GO" id="GO:0015846">
    <property type="term" value="P:polyamine transport"/>
    <property type="evidence" value="ECO:0007669"/>
    <property type="project" value="InterPro"/>
</dbReference>
<name>A0A1Y5TUH8_9RHOB</name>
<dbReference type="PANTHER" id="PTHR30222">
    <property type="entry name" value="SPERMIDINE/PUTRESCINE-BINDING PERIPLASMIC PROTEIN"/>
    <property type="match status" value="1"/>
</dbReference>
<protein>
    <recommendedName>
        <fullName evidence="5">Putrescine-binding periplasmic protein</fullName>
    </recommendedName>
</protein>
<comment type="function">
    <text evidence="5">Required for the activity of the bacterial periplasmic transport system of putrescine.</text>
</comment>
<dbReference type="EMBL" id="FWFO01000008">
    <property type="protein sequence ID" value="SLN73205.1"/>
    <property type="molecule type" value="Genomic_DNA"/>
</dbReference>
<evidence type="ECO:0000256" key="5">
    <source>
        <dbReference type="PIRNR" id="PIRNR019574"/>
    </source>
</evidence>
<keyword evidence="4 5" id="KW-0574">Periplasm</keyword>
<evidence type="ECO:0000256" key="4">
    <source>
        <dbReference type="ARBA" id="ARBA00022764"/>
    </source>
</evidence>
<evidence type="ECO:0000256" key="3">
    <source>
        <dbReference type="ARBA" id="ARBA00022729"/>
    </source>
</evidence>
<comment type="subcellular location">
    <subcellularLocation>
        <location evidence="1 5">Periplasm</location>
    </subcellularLocation>
</comment>
<sequence length="345" mass="37622">MKSFMKNSAAAMALIIGANAAAAEGNLVLYHWFEYIPQELIEKFTAETGINVTMDTFDSNEAMLASLKAGGIGTYDVSVPGDYMVSIMAGEGMLDTIADGELKNKGNIAPEWADPSFDPGRKHSIPYQWGSTSFAVNRDVYSGDIQTTDILFNPPAELQGRINMLDSQGEVMAMAALHMGIPQCSTDREQLKALNAMLIEAKQHWASFNSDTAKEVLVSGDAAVGQIYDGFSAKAREEGANVEYAYPTQGYIAWMDNVVLLKDAPNRDSALKFMDFLLEPENIAAVTNYARYNAGVTGVGEFLDPELATQPEKNPHDKVGPGVFIEVCSEEVQAVYDQIWTNVKK</sequence>
<feature type="signal peptide" evidence="7">
    <location>
        <begin position="1"/>
        <end position="22"/>
    </location>
</feature>
<evidence type="ECO:0000256" key="1">
    <source>
        <dbReference type="ARBA" id="ARBA00004418"/>
    </source>
</evidence>
<dbReference type="InterPro" id="IPR006059">
    <property type="entry name" value="SBP"/>
</dbReference>
<accession>A0A1Y5TUH8</accession>
<gene>
    <name evidence="8" type="primary">potD_2</name>
    <name evidence="8" type="ORF">TRL7639_04389</name>
</gene>
<dbReference type="Gene3D" id="3.40.190.10">
    <property type="entry name" value="Periplasmic binding protein-like II"/>
    <property type="match status" value="2"/>
</dbReference>
<keyword evidence="2 5" id="KW-0813">Transport</keyword>
<dbReference type="InterPro" id="IPR001188">
    <property type="entry name" value="Sperm_putr-bd"/>
</dbReference>
<evidence type="ECO:0000256" key="6">
    <source>
        <dbReference type="PIRSR" id="PIRSR019574-1"/>
    </source>
</evidence>
<dbReference type="GO" id="GO:0042597">
    <property type="term" value="C:periplasmic space"/>
    <property type="evidence" value="ECO:0007669"/>
    <property type="project" value="UniProtKB-SubCell"/>
</dbReference>
<dbReference type="AlphaFoldDB" id="A0A1Y5TUH8"/>
<feature type="chain" id="PRO_5012599410" description="Putrescine-binding periplasmic protein" evidence="7">
    <location>
        <begin position="23"/>
        <end position="345"/>
    </location>
</feature>
<dbReference type="PIRSF" id="PIRSF019574">
    <property type="entry name" value="Periplasmic_polyamine_BP"/>
    <property type="match status" value="1"/>
</dbReference>
<reference evidence="8 9" key="1">
    <citation type="submission" date="2017-03" db="EMBL/GenBank/DDBJ databases">
        <authorList>
            <person name="Afonso C.L."/>
            <person name="Miller P.J."/>
            <person name="Scott M.A."/>
            <person name="Spackman E."/>
            <person name="Goraichik I."/>
            <person name="Dimitrov K.M."/>
            <person name="Suarez D.L."/>
            <person name="Swayne D.E."/>
        </authorList>
    </citation>
    <scope>NUCLEOTIDE SEQUENCE [LARGE SCALE GENOMIC DNA]</scope>
    <source>
        <strain evidence="8 9">CECT 7639</strain>
    </source>
</reference>
<keyword evidence="9" id="KW-1185">Reference proteome</keyword>
<evidence type="ECO:0000313" key="8">
    <source>
        <dbReference type="EMBL" id="SLN73205.1"/>
    </source>
</evidence>
<evidence type="ECO:0000256" key="2">
    <source>
        <dbReference type="ARBA" id="ARBA00022448"/>
    </source>
</evidence>
<dbReference type="Pfam" id="PF13416">
    <property type="entry name" value="SBP_bac_8"/>
    <property type="match status" value="1"/>
</dbReference>
<keyword evidence="3 7" id="KW-0732">Signal</keyword>
<feature type="binding site" evidence="6">
    <location>
        <position position="83"/>
    </location>
    <ligand>
        <name>spermidine</name>
        <dbReference type="ChEBI" id="CHEBI:57834"/>
    </ligand>
</feature>
<dbReference type="PANTHER" id="PTHR30222:SF12">
    <property type="entry name" value="NORSPERMIDINE SENSOR"/>
    <property type="match status" value="1"/>
</dbReference>
<evidence type="ECO:0000256" key="7">
    <source>
        <dbReference type="SAM" id="SignalP"/>
    </source>
</evidence>
<dbReference type="Proteomes" id="UP000193077">
    <property type="component" value="Unassembled WGS sequence"/>
</dbReference>
<dbReference type="SUPFAM" id="SSF53850">
    <property type="entry name" value="Periplasmic binding protein-like II"/>
    <property type="match status" value="1"/>
</dbReference>
<feature type="binding site" evidence="6">
    <location>
        <position position="34"/>
    </location>
    <ligand>
        <name>spermidine</name>
        <dbReference type="ChEBI" id="CHEBI:57834"/>
    </ligand>
</feature>
<dbReference type="GO" id="GO:0019808">
    <property type="term" value="F:polyamine binding"/>
    <property type="evidence" value="ECO:0007669"/>
    <property type="project" value="InterPro"/>
</dbReference>
<proteinExistence type="inferred from homology"/>
<organism evidence="8 9">
    <name type="scientific">Falsiruegeria litorea R37</name>
    <dbReference type="NCBI Taxonomy" id="1200284"/>
    <lineage>
        <taxon>Bacteria</taxon>
        <taxon>Pseudomonadati</taxon>
        <taxon>Pseudomonadota</taxon>
        <taxon>Alphaproteobacteria</taxon>
        <taxon>Rhodobacterales</taxon>
        <taxon>Roseobacteraceae</taxon>
        <taxon>Falsiruegeria</taxon>
    </lineage>
</organism>